<dbReference type="PATRIC" id="fig|1300344.3.peg.673"/>
<dbReference type="InterPro" id="IPR016032">
    <property type="entry name" value="Sig_transdc_resp-reg_C-effctor"/>
</dbReference>
<dbReference type="PRINTS" id="PR00038">
    <property type="entry name" value="HTHLUXR"/>
</dbReference>
<dbReference type="SUPFAM" id="SSF46894">
    <property type="entry name" value="C-terminal effector domain of the bipartite response regulators"/>
    <property type="match status" value="1"/>
</dbReference>
<dbReference type="RefSeq" id="WP_068201254.1">
    <property type="nucleotide sequence ID" value="NZ_CP014209.1"/>
</dbReference>
<dbReference type="Gene3D" id="1.25.40.10">
    <property type="entry name" value="Tetratricopeptide repeat domain"/>
    <property type="match status" value="1"/>
</dbReference>
<name>A0A161IJA6_9MICO</name>
<protein>
    <submittedName>
        <fullName evidence="3">Putative HTH-type transcriptional regulator</fullName>
    </submittedName>
</protein>
<dbReference type="Proteomes" id="UP000076794">
    <property type="component" value="Chromosome"/>
</dbReference>
<dbReference type="InterPro" id="IPR036388">
    <property type="entry name" value="WH-like_DNA-bd_sf"/>
</dbReference>
<reference evidence="3 4" key="1">
    <citation type="submission" date="2016-01" db="EMBL/GenBank/DDBJ databases">
        <title>Complete genome sequence of a soil Actinobacterium, Isoptericola dokdonensis DS-3.</title>
        <authorList>
            <person name="Kwon S.-K."/>
            <person name="Kim J.F."/>
        </authorList>
    </citation>
    <scope>NUCLEOTIDE SEQUENCE [LARGE SCALE GENOMIC DNA]</scope>
    <source>
        <strain evidence="3 4">DS-3</strain>
    </source>
</reference>
<dbReference type="Gene3D" id="1.10.10.10">
    <property type="entry name" value="Winged helix-like DNA-binding domain superfamily/Winged helix DNA-binding domain"/>
    <property type="match status" value="1"/>
</dbReference>
<dbReference type="Pfam" id="PF00196">
    <property type="entry name" value="GerE"/>
    <property type="match status" value="1"/>
</dbReference>
<dbReference type="InterPro" id="IPR039420">
    <property type="entry name" value="WalR-like"/>
</dbReference>
<evidence type="ECO:0000313" key="3">
    <source>
        <dbReference type="EMBL" id="ANC30250.1"/>
    </source>
</evidence>
<dbReference type="OrthoDB" id="483at2"/>
<accession>A0A161IJA6</accession>
<feature type="domain" description="HTH luxR-type" evidence="2">
    <location>
        <begin position="418"/>
        <end position="483"/>
    </location>
</feature>
<dbReference type="SMART" id="SM00421">
    <property type="entry name" value="HTH_LUXR"/>
    <property type="match status" value="1"/>
</dbReference>
<dbReference type="EMBL" id="CP014209">
    <property type="protein sequence ID" value="ANC30250.1"/>
    <property type="molecule type" value="Genomic_DNA"/>
</dbReference>
<keyword evidence="4" id="KW-1185">Reference proteome</keyword>
<dbReference type="STRING" id="1300344.I598_0670"/>
<dbReference type="PANTHER" id="PTHR43214:SF42">
    <property type="entry name" value="TRANSCRIPTIONAL REGULATORY PROTEIN DESR"/>
    <property type="match status" value="1"/>
</dbReference>
<evidence type="ECO:0000259" key="2">
    <source>
        <dbReference type="PROSITE" id="PS50043"/>
    </source>
</evidence>
<sequence length="484" mass="50292">MSATTPTLPSGPSALDRGLRLTARGPAPDAWASLVVARDAPSATPAESLTAALAAADVAWAAGDHPGCVAAVEAALHVVGDEPGFLADHLTGMLALLAERRRDAVGPLRRAVTTGLASTSPQVLVRCSGTALLLGDVRAAARAAALALAVSRAHQDAGTAVRAVEQLAYAELRAGHHALAREHATAGLRAARRSSLLNATAHHHAVLALVASVQDTAATTRRHAAAATTIARRHGLAQPVTLAQWALARVELRQGDAGAAADRLRTLLDGAGGGAHFALRGLVLPTWVEAAVAAGAAQDARGLLPELERWAEQAADPQTPALVLRSRALLAATDEAHDLFERAHAAHRDAEGDFERARTLLLHGRWLRGRRRPADARDRLRTALTLFDRCGAPPWAAAARAELRSAGAARADDPVGAGPGALGALTPHQQRIARLVAAGGTNREIAARLSVSVRTVDCHLRNVFVALGVRSRVELARLVPAEDA</sequence>
<dbReference type="GO" id="GO:0006355">
    <property type="term" value="P:regulation of DNA-templated transcription"/>
    <property type="evidence" value="ECO:0007669"/>
    <property type="project" value="InterPro"/>
</dbReference>
<evidence type="ECO:0000256" key="1">
    <source>
        <dbReference type="ARBA" id="ARBA00023125"/>
    </source>
</evidence>
<dbReference type="PANTHER" id="PTHR43214">
    <property type="entry name" value="TWO-COMPONENT RESPONSE REGULATOR"/>
    <property type="match status" value="1"/>
</dbReference>
<dbReference type="KEGG" id="ido:I598_0670"/>
<evidence type="ECO:0000313" key="4">
    <source>
        <dbReference type="Proteomes" id="UP000076794"/>
    </source>
</evidence>
<dbReference type="InterPro" id="IPR011990">
    <property type="entry name" value="TPR-like_helical_dom_sf"/>
</dbReference>
<dbReference type="CDD" id="cd06170">
    <property type="entry name" value="LuxR_C_like"/>
    <property type="match status" value="1"/>
</dbReference>
<dbReference type="PROSITE" id="PS50043">
    <property type="entry name" value="HTH_LUXR_2"/>
    <property type="match status" value="1"/>
</dbReference>
<dbReference type="AlphaFoldDB" id="A0A161IJA6"/>
<organism evidence="3 4">
    <name type="scientific">Isoptericola dokdonensis DS-3</name>
    <dbReference type="NCBI Taxonomy" id="1300344"/>
    <lineage>
        <taxon>Bacteria</taxon>
        <taxon>Bacillati</taxon>
        <taxon>Actinomycetota</taxon>
        <taxon>Actinomycetes</taxon>
        <taxon>Micrococcales</taxon>
        <taxon>Promicromonosporaceae</taxon>
        <taxon>Isoptericola</taxon>
    </lineage>
</organism>
<keyword evidence="1" id="KW-0238">DNA-binding</keyword>
<proteinExistence type="predicted"/>
<gene>
    <name evidence="3" type="ORF">I598_0670</name>
</gene>
<dbReference type="InterPro" id="IPR000792">
    <property type="entry name" value="Tscrpt_reg_LuxR_C"/>
</dbReference>
<dbReference type="GO" id="GO:0003677">
    <property type="term" value="F:DNA binding"/>
    <property type="evidence" value="ECO:0007669"/>
    <property type="project" value="UniProtKB-KW"/>
</dbReference>